<keyword evidence="3" id="KW-1185">Reference proteome</keyword>
<dbReference type="Gene3D" id="3.90.550.10">
    <property type="entry name" value="Spore Coat Polysaccharide Biosynthesis Protein SpsA, Chain A"/>
    <property type="match status" value="1"/>
</dbReference>
<dbReference type="Proteomes" id="UP000500741">
    <property type="component" value="Chromosome"/>
</dbReference>
<dbReference type="SUPFAM" id="SSF53448">
    <property type="entry name" value="Nucleotide-diphospho-sugar transferases"/>
    <property type="match status" value="1"/>
</dbReference>
<protein>
    <submittedName>
        <fullName evidence="2">Glycosyltransferase family 2 protein</fullName>
    </submittedName>
</protein>
<sequence length="894" mass="104401">MAVINIAKRVISEDFWKKTISKKPRIFVENLMIKNEYVDLTIVENIKSVYITLDNKIYSYLNFIQEGDHLYLKTEDIMDKINTSHNRYDLMITNMSNKQYNLELRNILYKHVKDRYFKLSEKDGYVYTIYSSITGKIKLANLSSGQFKESTKITGVIKTDIVKTNIISDEVISFKLKVNDETTKINRVLLHDDILKKAINLRFIYIDDIIEVLIKKNDLINNGWISFEINSNIYQSLGVKINDVYHNSDLFDLNDKERVTRLVPSYFLRSKLRGKISNFNMSIDDNNWKWNFPSFHISQSKRICENPLVTIIVPNWNNGPYLKRAMDSIVNQTIGLNNIEIIFVDDLSSDHSRSIMDQYVNDFPNFKVVKLDENTGAAATPRNIGLTLMRGKYLALLDPDDWYNIDGIKKLIEGLELSGDDFAIGAMIEKNGEKYKRVYAGTSFQESHGVDINELPVPFFSWMGPQSILVRSEIIKKNNLHFPEMRTSDDQKFFMDALLISKKITQLKNVINYVNHDEDNISLMTLAGKTTEIFDNAIRLWTYLINLNAESEAIHKLISRKLEIQFERYFYFSGMRQVLNESDFEQIISKFQWIKSEIGFDPSKYFEVNDHKVAWKLLIEDQELSKALNFIDWAKLSMKFVPTFIKDKIIYRDPREMGEQPIPYNCIVRADSVEKVDDGIKLNLNIYSKNNINSLVLRESKGEQLEHEIEILKTETGNYYSIISDKFIESLGDLELYLYVRWNSAYYATVNFADLVAYNYDDLREVGFFKSGQRLGFRVRPILYSNFFNVNSDNIEINIRIEGYYSEIIGIKFENTYDKEVYYLSNKLDKDGHYYLFDIDRSELNKLSTGNYIIRMIYDRDRSIPVGAYSISNEALLGTGLFENKNHNLEFRKG</sequence>
<evidence type="ECO:0000259" key="1">
    <source>
        <dbReference type="Pfam" id="PF00535"/>
    </source>
</evidence>
<dbReference type="EMBL" id="CP049888">
    <property type="protein sequence ID" value="QIL50801.1"/>
    <property type="molecule type" value="Genomic_DNA"/>
</dbReference>
<dbReference type="Pfam" id="PF00535">
    <property type="entry name" value="Glycos_transf_2"/>
    <property type="match status" value="1"/>
</dbReference>
<evidence type="ECO:0000313" key="2">
    <source>
        <dbReference type="EMBL" id="QIL50801.1"/>
    </source>
</evidence>
<dbReference type="InterPro" id="IPR029044">
    <property type="entry name" value="Nucleotide-diphossugar_trans"/>
</dbReference>
<keyword evidence="2" id="KW-0808">Transferase</keyword>
<evidence type="ECO:0000313" key="3">
    <source>
        <dbReference type="Proteomes" id="UP000500741"/>
    </source>
</evidence>
<dbReference type="GO" id="GO:0016758">
    <property type="term" value="F:hexosyltransferase activity"/>
    <property type="evidence" value="ECO:0007669"/>
    <property type="project" value="UniProtKB-ARBA"/>
</dbReference>
<name>A0A6G8B0D2_9LACO</name>
<accession>A0A6G8B0D2</accession>
<dbReference type="InterPro" id="IPR001173">
    <property type="entry name" value="Glyco_trans_2-like"/>
</dbReference>
<gene>
    <name evidence="2" type="ORF">G7084_05425</name>
</gene>
<dbReference type="RefSeq" id="WP_166010756.1">
    <property type="nucleotide sequence ID" value="NZ_CP049888.1"/>
</dbReference>
<dbReference type="CDD" id="cd00761">
    <property type="entry name" value="Glyco_tranf_GTA_type"/>
    <property type="match status" value="1"/>
</dbReference>
<dbReference type="AlphaFoldDB" id="A0A6G8B0D2"/>
<dbReference type="KEGG" id="wco:G7084_05425"/>
<dbReference type="PANTHER" id="PTHR22916:SF3">
    <property type="entry name" value="UDP-GLCNAC:BETAGAL BETA-1,3-N-ACETYLGLUCOSAMINYLTRANSFERASE-LIKE PROTEIN 1"/>
    <property type="match status" value="1"/>
</dbReference>
<organism evidence="2 3">
    <name type="scientific">Weissella coleopterorum</name>
    <dbReference type="NCBI Taxonomy" id="2714949"/>
    <lineage>
        <taxon>Bacteria</taxon>
        <taxon>Bacillati</taxon>
        <taxon>Bacillota</taxon>
        <taxon>Bacilli</taxon>
        <taxon>Lactobacillales</taxon>
        <taxon>Lactobacillaceae</taxon>
        <taxon>Weissella</taxon>
    </lineage>
</organism>
<proteinExistence type="predicted"/>
<dbReference type="PANTHER" id="PTHR22916">
    <property type="entry name" value="GLYCOSYLTRANSFERASE"/>
    <property type="match status" value="1"/>
</dbReference>
<feature type="domain" description="Glycosyltransferase 2-like" evidence="1">
    <location>
        <begin position="310"/>
        <end position="441"/>
    </location>
</feature>
<reference evidence="2 3" key="1">
    <citation type="submission" date="2020-03" db="EMBL/GenBank/DDBJ databases">
        <title>Weissella sp. nov., isolated from Cybister lewisianus.</title>
        <authorList>
            <person name="Hyun D.-W."/>
            <person name="Bae J.-W."/>
        </authorList>
    </citation>
    <scope>NUCLEOTIDE SEQUENCE [LARGE SCALE GENOMIC DNA]</scope>
    <source>
        <strain evidence="2 3">HDW19</strain>
    </source>
</reference>